<feature type="compositionally biased region" description="Polar residues" evidence="1">
    <location>
        <begin position="110"/>
        <end position="119"/>
    </location>
</feature>
<name>A0AAW0A2Z1_9AGAR</name>
<feature type="compositionally biased region" description="Low complexity" evidence="1">
    <location>
        <begin position="189"/>
        <end position="203"/>
    </location>
</feature>
<organism evidence="2 3">
    <name type="scientific">Favolaschia claudopus</name>
    <dbReference type="NCBI Taxonomy" id="2862362"/>
    <lineage>
        <taxon>Eukaryota</taxon>
        <taxon>Fungi</taxon>
        <taxon>Dikarya</taxon>
        <taxon>Basidiomycota</taxon>
        <taxon>Agaricomycotina</taxon>
        <taxon>Agaricomycetes</taxon>
        <taxon>Agaricomycetidae</taxon>
        <taxon>Agaricales</taxon>
        <taxon>Marasmiineae</taxon>
        <taxon>Mycenaceae</taxon>
        <taxon>Favolaschia</taxon>
    </lineage>
</organism>
<feature type="compositionally biased region" description="Pro residues" evidence="1">
    <location>
        <begin position="131"/>
        <end position="147"/>
    </location>
</feature>
<feature type="region of interest" description="Disordered" evidence="1">
    <location>
        <begin position="98"/>
        <end position="162"/>
    </location>
</feature>
<evidence type="ECO:0000313" key="3">
    <source>
        <dbReference type="Proteomes" id="UP001362999"/>
    </source>
</evidence>
<reference evidence="2 3" key="1">
    <citation type="journal article" date="2024" name="J Genomics">
        <title>Draft genome sequencing and assembly of Favolaschia claudopus CIRM-BRFM 2984 isolated from oak limbs.</title>
        <authorList>
            <person name="Navarro D."/>
            <person name="Drula E."/>
            <person name="Chaduli D."/>
            <person name="Cazenave R."/>
            <person name="Ahrendt S."/>
            <person name="Wang J."/>
            <person name="Lipzen A."/>
            <person name="Daum C."/>
            <person name="Barry K."/>
            <person name="Grigoriev I.V."/>
            <person name="Favel A."/>
            <person name="Rosso M.N."/>
            <person name="Martin F."/>
        </authorList>
    </citation>
    <scope>NUCLEOTIDE SEQUENCE [LARGE SCALE GENOMIC DNA]</scope>
    <source>
        <strain evidence="2 3">CIRM-BRFM 2984</strain>
    </source>
</reference>
<accession>A0AAW0A2Z1</accession>
<gene>
    <name evidence="2" type="ORF">R3P38DRAFT_3218641</name>
</gene>
<evidence type="ECO:0000313" key="2">
    <source>
        <dbReference type="EMBL" id="KAK7000534.1"/>
    </source>
</evidence>
<protein>
    <submittedName>
        <fullName evidence="2">Uncharacterized protein</fullName>
    </submittedName>
</protein>
<feature type="compositionally biased region" description="Low complexity" evidence="1">
    <location>
        <begin position="152"/>
        <end position="162"/>
    </location>
</feature>
<feature type="region of interest" description="Disordered" evidence="1">
    <location>
        <begin position="184"/>
        <end position="204"/>
    </location>
</feature>
<comment type="caution">
    <text evidence="2">The sequence shown here is derived from an EMBL/GenBank/DDBJ whole genome shotgun (WGS) entry which is preliminary data.</text>
</comment>
<sequence>MVQHCVHLLRARRCTRLAIAERPASSRSFARKTRLPGPLSLRDRILAAASPNDASALFSPPLALYGLTSPSSTAPTLSRALFHSSTQASHLPLQMMPQHRLPPSVLDGRSASTWSTAPTSCGGHLRNTRPSHPPPQTTPQHRPPPSVPDGRSASTLSMASTSSRGPLVKKSFFFDLYRLPRPAQHPTVSSAAPNDASASSPALRARRRTRVAVLDVMDVVSGPFAPKYIS</sequence>
<dbReference type="Proteomes" id="UP001362999">
    <property type="component" value="Unassembled WGS sequence"/>
</dbReference>
<proteinExistence type="predicted"/>
<keyword evidence="3" id="KW-1185">Reference proteome</keyword>
<dbReference type="AlphaFoldDB" id="A0AAW0A2Z1"/>
<evidence type="ECO:0000256" key="1">
    <source>
        <dbReference type="SAM" id="MobiDB-lite"/>
    </source>
</evidence>
<dbReference type="EMBL" id="JAWWNJ010000088">
    <property type="protein sequence ID" value="KAK7000534.1"/>
    <property type="molecule type" value="Genomic_DNA"/>
</dbReference>